<dbReference type="Proteomes" id="UP001219525">
    <property type="component" value="Unassembled WGS sequence"/>
</dbReference>
<dbReference type="AlphaFoldDB" id="A0AAD6YE99"/>
<dbReference type="Gene3D" id="3.30.70.100">
    <property type="match status" value="2"/>
</dbReference>
<dbReference type="InterPro" id="IPR011008">
    <property type="entry name" value="Dimeric_a/b-barrel"/>
</dbReference>
<protein>
    <recommendedName>
        <fullName evidence="3">ABM domain-containing protein</fullName>
    </recommendedName>
</protein>
<organism evidence="1 2">
    <name type="scientific">Mycena pura</name>
    <dbReference type="NCBI Taxonomy" id="153505"/>
    <lineage>
        <taxon>Eukaryota</taxon>
        <taxon>Fungi</taxon>
        <taxon>Dikarya</taxon>
        <taxon>Basidiomycota</taxon>
        <taxon>Agaricomycotina</taxon>
        <taxon>Agaricomycetes</taxon>
        <taxon>Agaricomycetidae</taxon>
        <taxon>Agaricales</taxon>
        <taxon>Marasmiineae</taxon>
        <taxon>Mycenaceae</taxon>
        <taxon>Mycena</taxon>
    </lineage>
</organism>
<keyword evidence="2" id="KW-1185">Reference proteome</keyword>
<evidence type="ECO:0000313" key="1">
    <source>
        <dbReference type="EMBL" id="KAJ7212029.1"/>
    </source>
</evidence>
<sequence>MPTIQIAQFPVSEAFSSQPDTFKAPLEVIKRADGHISSFYGVQVENKETGYYVSVWESHAHHLKLMEEPSYKSLVEVLKPATTDAHKFERHHVDVTGDVLTALSSPAVEFVVFTLKPGVAHEQVVPLFVELAKGLDAAVGAHPPCMWGPSHEDKTKILVVVGWDTVEAHWEAVKEGTSLHGVIVEIFKLADGSIGHSPIKQL</sequence>
<dbReference type="EMBL" id="JARJCW010000024">
    <property type="protein sequence ID" value="KAJ7212029.1"/>
    <property type="molecule type" value="Genomic_DNA"/>
</dbReference>
<gene>
    <name evidence="1" type="ORF">GGX14DRAFT_621395</name>
</gene>
<accession>A0AAD6YE99</accession>
<comment type="caution">
    <text evidence="1">The sequence shown here is derived from an EMBL/GenBank/DDBJ whole genome shotgun (WGS) entry which is preliminary data.</text>
</comment>
<dbReference type="SUPFAM" id="SSF54909">
    <property type="entry name" value="Dimeric alpha+beta barrel"/>
    <property type="match status" value="1"/>
</dbReference>
<evidence type="ECO:0008006" key="3">
    <source>
        <dbReference type="Google" id="ProtNLM"/>
    </source>
</evidence>
<name>A0AAD6YE99_9AGAR</name>
<evidence type="ECO:0000313" key="2">
    <source>
        <dbReference type="Proteomes" id="UP001219525"/>
    </source>
</evidence>
<reference evidence="1" key="1">
    <citation type="submission" date="2023-03" db="EMBL/GenBank/DDBJ databases">
        <title>Massive genome expansion in bonnet fungi (Mycena s.s.) driven by repeated elements and novel gene families across ecological guilds.</title>
        <authorList>
            <consortium name="Lawrence Berkeley National Laboratory"/>
            <person name="Harder C.B."/>
            <person name="Miyauchi S."/>
            <person name="Viragh M."/>
            <person name="Kuo A."/>
            <person name="Thoen E."/>
            <person name="Andreopoulos B."/>
            <person name="Lu D."/>
            <person name="Skrede I."/>
            <person name="Drula E."/>
            <person name="Henrissat B."/>
            <person name="Morin E."/>
            <person name="Kohler A."/>
            <person name="Barry K."/>
            <person name="LaButti K."/>
            <person name="Morin E."/>
            <person name="Salamov A."/>
            <person name="Lipzen A."/>
            <person name="Mereny Z."/>
            <person name="Hegedus B."/>
            <person name="Baldrian P."/>
            <person name="Stursova M."/>
            <person name="Weitz H."/>
            <person name="Taylor A."/>
            <person name="Grigoriev I.V."/>
            <person name="Nagy L.G."/>
            <person name="Martin F."/>
            <person name="Kauserud H."/>
        </authorList>
    </citation>
    <scope>NUCLEOTIDE SEQUENCE</scope>
    <source>
        <strain evidence="1">9144</strain>
    </source>
</reference>
<proteinExistence type="predicted"/>